<dbReference type="Proteomes" id="UP000654947">
    <property type="component" value="Unassembled WGS sequence"/>
</dbReference>
<evidence type="ECO:0000313" key="1">
    <source>
        <dbReference type="EMBL" id="GHD20548.1"/>
    </source>
</evidence>
<organism evidence="1 2">
    <name type="scientific">Nocardiopsis kunsanensis</name>
    <dbReference type="NCBI Taxonomy" id="141693"/>
    <lineage>
        <taxon>Bacteria</taxon>
        <taxon>Bacillati</taxon>
        <taxon>Actinomycetota</taxon>
        <taxon>Actinomycetes</taxon>
        <taxon>Streptosporangiales</taxon>
        <taxon>Nocardiopsidaceae</taxon>
        <taxon>Nocardiopsis</taxon>
    </lineage>
</organism>
<reference evidence="1 2" key="1">
    <citation type="journal article" date="2014" name="Int. J. Syst. Evol. Microbiol.">
        <title>Complete genome sequence of Corynebacterium casei LMG S-19264T (=DSM 44701T), isolated from a smear-ripened cheese.</title>
        <authorList>
            <consortium name="US DOE Joint Genome Institute (JGI-PGF)"/>
            <person name="Walter F."/>
            <person name="Albersmeier A."/>
            <person name="Kalinowski J."/>
            <person name="Ruckert C."/>
        </authorList>
    </citation>
    <scope>NUCLEOTIDE SEQUENCE [LARGE SCALE GENOMIC DNA]</scope>
    <source>
        <strain evidence="1 2">KCTC 19473</strain>
    </source>
</reference>
<comment type="caution">
    <text evidence="1">The sequence shown here is derived from an EMBL/GenBank/DDBJ whole genome shotgun (WGS) entry which is preliminary data.</text>
</comment>
<keyword evidence="2" id="KW-1185">Reference proteome</keyword>
<protein>
    <recommendedName>
        <fullName evidence="3">EVE domain-containing protein</fullName>
    </recommendedName>
</protein>
<name>A0A919CGE7_9ACTN</name>
<evidence type="ECO:0000313" key="2">
    <source>
        <dbReference type="Proteomes" id="UP000654947"/>
    </source>
</evidence>
<dbReference type="EMBL" id="BMXL01000004">
    <property type="protein sequence ID" value="GHD20548.1"/>
    <property type="molecule type" value="Genomic_DNA"/>
</dbReference>
<dbReference type="InterPro" id="IPR015947">
    <property type="entry name" value="PUA-like_sf"/>
</dbReference>
<sequence length="177" mass="19816">MSAEPDPTRTYLLILSEREAVAWVLRHQQMAFPSTRRAEVERLAVGDRLLLLTTRGCWHNPTRDRTRIIGTAEVSSPVRTYEEPVTIAGRDFPRGCDLHLDNVTPYRTGVELSPLVPELEAFPDARPGAWAVRIRRPLLELGRADARLLTGELAQVAGDPAELVPEYVEKVRAAVSR</sequence>
<proteinExistence type="predicted"/>
<dbReference type="SUPFAM" id="SSF88697">
    <property type="entry name" value="PUA domain-like"/>
    <property type="match status" value="1"/>
</dbReference>
<gene>
    <name evidence="1" type="ORF">GCM10007147_13050</name>
</gene>
<dbReference type="AlphaFoldDB" id="A0A919CGE7"/>
<accession>A0A919CGE7</accession>
<dbReference type="Gene3D" id="3.10.590.10">
    <property type="entry name" value="ph1033 like domains"/>
    <property type="match status" value="1"/>
</dbReference>
<evidence type="ECO:0008006" key="3">
    <source>
        <dbReference type="Google" id="ProtNLM"/>
    </source>
</evidence>
<dbReference type="RefSeq" id="WP_193517549.1">
    <property type="nucleotide sequence ID" value="NZ_BMXL01000004.1"/>
</dbReference>